<evidence type="ECO:0000313" key="12">
    <source>
        <dbReference type="Proteomes" id="UP001296104"/>
    </source>
</evidence>
<protein>
    <recommendedName>
        <fullName evidence="7">ATP-dependent RNA helicase</fullName>
        <ecNumber evidence="7">3.6.4.13</ecNumber>
    </recommendedName>
</protein>
<dbReference type="PROSITE" id="PS51194">
    <property type="entry name" value="HELICASE_CTER"/>
    <property type="match status" value="1"/>
</dbReference>
<feature type="region of interest" description="Disordered" evidence="8">
    <location>
        <begin position="588"/>
        <end position="685"/>
    </location>
</feature>
<organism evidence="11 12">
    <name type="scientific">Lecanosticta acicola</name>
    <dbReference type="NCBI Taxonomy" id="111012"/>
    <lineage>
        <taxon>Eukaryota</taxon>
        <taxon>Fungi</taxon>
        <taxon>Dikarya</taxon>
        <taxon>Ascomycota</taxon>
        <taxon>Pezizomycotina</taxon>
        <taxon>Dothideomycetes</taxon>
        <taxon>Dothideomycetidae</taxon>
        <taxon>Mycosphaerellales</taxon>
        <taxon>Mycosphaerellaceae</taxon>
        <taxon>Lecanosticta</taxon>
    </lineage>
</organism>
<dbReference type="CDD" id="cd18787">
    <property type="entry name" value="SF2_C_DEAD"/>
    <property type="match status" value="1"/>
</dbReference>
<keyword evidence="3 6" id="KW-0347">Helicase</keyword>
<keyword evidence="12" id="KW-1185">Reference proteome</keyword>
<sequence length="685" mass="74566">MRRSFQRCAASLSRTISSSNGLAHKSISRAALPRHVALRAYPATRRIHQSSIFRQQAAAQATEAASSGDASMTRFADLERHGLVHPTVVRAIKNMGIETMTDVQRLTITQALKGQDMIAQARTGTGKTLAFLLPILQRMIEADPGLAVRSGGRRGPRTTADDIRGLVISPTRELAEQIAVEAKKLTANTGIVVQTAVGGTQKMQGLRAIQREGCHLLVGTPGRLKDLLTDSYSRVQAPDLDAFVLDEADRLLDQGFWPEIQEIMHQLPAPAEKDRQTLMFSATVPKEVVHLVRSTLKPGFQFVKTVRDDEQPTHERVPQKLVRVGGFENLMPSLIELCQREIDAGSQPGGKPFKGIVYFNSTAEVRLAAQTFHSQGNSSGAFGGPSLLGSARALEIHAKLTQPQRQRAADDFRACRTGLLLSTDVTARGMDFPNVTHVIQVGLPTSREQYIHRIGRTGRAGKEGEAWILLNELEDGESRRRLQNLPIKPDDTLSIPNLDLTKAGNVPAHASKILSAYQQAIQGVSILEKSGVYLALLGVYQWFTHKDRLVRAMNDLSQFGWGLSTPPTIPPGLAERLRIARIPGVRIDDRPSAFGGDRSGGNRDGGRFSGERFDNARGGGRFTGERYDNARGGGRFTGGRGGERRDSGMGGGSRDTRGGYGRPSYGDRGSGGDFGRRPARSDNPF</sequence>
<dbReference type="PANTHER" id="PTHR24031">
    <property type="entry name" value="RNA HELICASE"/>
    <property type="match status" value="1"/>
</dbReference>
<proteinExistence type="inferred from homology"/>
<dbReference type="AlphaFoldDB" id="A0AAI8YWH8"/>
<dbReference type="GO" id="GO:0003724">
    <property type="term" value="F:RNA helicase activity"/>
    <property type="evidence" value="ECO:0007669"/>
    <property type="project" value="UniProtKB-EC"/>
</dbReference>
<evidence type="ECO:0000313" key="11">
    <source>
        <dbReference type="EMBL" id="CAK3950216.1"/>
    </source>
</evidence>
<evidence type="ECO:0000256" key="5">
    <source>
        <dbReference type="ARBA" id="ARBA00022884"/>
    </source>
</evidence>
<evidence type="ECO:0000256" key="2">
    <source>
        <dbReference type="ARBA" id="ARBA00022801"/>
    </source>
</evidence>
<dbReference type="PROSITE" id="PS51192">
    <property type="entry name" value="HELICASE_ATP_BIND_1"/>
    <property type="match status" value="1"/>
</dbReference>
<feature type="domain" description="Helicase C-terminal" evidence="10">
    <location>
        <begin position="330"/>
        <end position="501"/>
    </location>
</feature>
<feature type="domain" description="Helicase ATP-binding" evidence="9">
    <location>
        <begin position="108"/>
        <end position="302"/>
    </location>
</feature>
<dbReference type="Pfam" id="PF00270">
    <property type="entry name" value="DEAD"/>
    <property type="match status" value="1"/>
</dbReference>
<reference evidence="11" key="1">
    <citation type="submission" date="2023-11" db="EMBL/GenBank/DDBJ databases">
        <authorList>
            <person name="Alioto T."/>
            <person name="Alioto T."/>
            <person name="Gomez Garrido J."/>
        </authorList>
    </citation>
    <scope>NUCLEOTIDE SEQUENCE</scope>
</reference>
<dbReference type="EMBL" id="CAVMBE010000015">
    <property type="protein sequence ID" value="CAK3950216.1"/>
    <property type="molecule type" value="Genomic_DNA"/>
</dbReference>
<dbReference type="InterPro" id="IPR011545">
    <property type="entry name" value="DEAD/DEAH_box_helicase_dom"/>
</dbReference>
<feature type="compositionally biased region" description="Gly residues" evidence="8">
    <location>
        <begin position="631"/>
        <end position="640"/>
    </location>
</feature>
<evidence type="ECO:0000256" key="1">
    <source>
        <dbReference type="ARBA" id="ARBA00022741"/>
    </source>
</evidence>
<comment type="domain">
    <text evidence="7">The Q motif is unique to and characteristic of the DEAD box family of RNA helicases and controls ATP binding and hydrolysis.</text>
</comment>
<evidence type="ECO:0000256" key="3">
    <source>
        <dbReference type="ARBA" id="ARBA00022806"/>
    </source>
</evidence>
<dbReference type="InterPro" id="IPR014001">
    <property type="entry name" value="Helicase_ATP-bd"/>
</dbReference>
<comment type="similarity">
    <text evidence="6">Belongs to the DEAD box helicase family.</text>
</comment>
<dbReference type="InterPro" id="IPR000629">
    <property type="entry name" value="RNA-helicase_DEAD-box_CS"/>
</dbReference>
<feature type="compositionally biased region" description="Basic and acidic residues" evidence="8">
    <location>
        <begin position="600"/>
        <end position="615"/>
    </location>
</feature>
<evidence type="ECO:0000256" key="8">
    <source>
        <dbReference type="SAM" id="MobiDB-lite"/>
    </source>
</evidence>
<evidence type="ECO:0000256" key="6">
    <source>
        <dbReference type="RuleBase" id="RU000492"/>
    </source>
</evidence>
<dbReference type="GO" id="GO:0016787">
    <property type="term" value="F:hydrolase activity"/>
    <property type="evidence" value="ECO:0007669"/>
    <property type="project" value="UniProtKB-KW"/>
</dbReference>
<dbReference type="PROSITE" id="PS00039">
    <property type="entry name" value="DEAD_ATP_HELICASE"/>
    <property type="match status" value="1"/>
</dbReference>
<evidence type="ECO:0000256" key="4">
    <source>
        <dbReference type="ARBA" id="ARBA00022840"/>
    </source>
</evidence>
<comment type="catalytic activity">
    <reaction evidence="7">
        <text>ATP + H2O = ADP + phosphate + H(+)</text>
        <dbReference type="Rhea" id="RHEA:13065"/>
        <dbReference type="ChEBI" id="CHEBI:15377"/>
        <dbReference type="ChEBI" id="CHEBI:15378"/>
        <dbReference type="ChEBI" id="CHEBI:30616"/>
        <dbReference type="ChEBI" id="CHEBI:43474"/>
        <dbReference type="ChEBI" id="CHEBI:456216"/>
        <dbReference type="EC" id="3.6.4.13"/>
    </reaction>
</comment>
<comment type="caution">
    <text evidence="11">The sequence shown here is derived from an EMBL/GenBank/DDBJ whole genome shotgun (WGS) entry which is preliminary data.</text>
</comment>
<feature type="compositionally biased region" description="Basic and acidic residues" evidence="8">
    <location>
        <begin position="674"/>
        <end position="685"/>
    </location>
</feature>
<dbReference type="SMART" id="SM00487">
    <property type="entry name" value="DEXDc"/>
    <property type="match status" value="1"/>
</dbReference>
<accession>A0AAI8YWH8</accession>
<dbReference type="EC" id="3.6.4.13" evidence="7"/>
<dbReference type="GO" id="GO:0003723">
    <property type="term" value="F:RNA binding"/>
    <property type="evidence" value="ECO:0007669"/>
    <property type="project" value="UniProtKB-UniRule"/>
</dbReference>
<gene>
    <name evidence="11" type="ORF">LECACI_7A003255</name>
</gene>
<keyword evidence="5 7" id="KW-0694">RNA-binding</keyword>
<keyword evidence="4 6" id="KW-0067">ATP-binding</keyword>
<name>A0AAI8YWH8_9PEZI</name>
<keyword evidence="2 6" id="KW-0378">Hydrolase</keyword>
<feature type="compositionally biased region" description="Gly residues" evidence="8">
    <location>
        <begin position="648"/>
        <end position="661"/>
    </location>
</feature>
<dbReference type="SMART" id="SM00490">
    <property type="entry name" value="HELICc"/>
    <property type="match status" value="1"/>
</dbReference>
<dbReference type="Gene3D" id="3.40.50.300">
    <property type="entry name" value="P-loop containing nucleotide triphosphate hydrolases"/>
    <property type="match status" value="2"/>
</dbReference>
<dbReference type="SUPFAM" id="SSF52540">
    <property type="entry name" value="P-loop containing nucleoside triphosphate hydrolases"/>
    <property type="match status" value="2"/>
</dbReference>
<dbReference type="InterPro" id="IPR001650">
    <property type="entry name" value="Helicase_C-like"/>
</dbReference>
<evidence type="ECO:0000259" key="10">
    <source>
        <dbReference type="PROSITE" id="PS51194"/>
    </source>
</evidence>
<evidence type="ECO:0000256" key="7">
    <source>
        <dbReference type="RuleBase" id="RU365068"/>
    </source>
</evidence>
<keyword evidence="1 6" id="KW-0547">Nucleotide-binding</keyword>
<dbReference type="Proteomes" id="UP001296104">
    <property type="component" value="Unassembled WGS sequence"/>
</dbReference>
<evidence type="ECO:0000259" key="9">
    <source>
        <dbReference type="PROSITE" id="PS51192"/>
    </source>
</evidence>
<dbReference type="GO" id="GO:0005524">
    <property type="term" value="F:ATP binding"/>
    <property type="evidence" value="ECO:0007669"/>
    <property type="project" value="UniProtKB-UniRule"/>
</dbReference>
<dbReference type="InterPro" id="IPR027417">
    <property type="entry name" value="P-loop_NTPase"/>
</dbReference>
<comment type="function">
    <text evidence="7">RNA helicase.</text>
</comment>
<dbReference type="CDD" id="cd17964">
    <property type="entry name" value="DEADc_MSS116"/>
    <property type="match status" value="1"/>
</dbReference>
<dbReference type="Pfam" id="PF00271">
    <property type="entry name" value="Helicase_C"/>
    <property type="match status" value="1"/>
</dbReference>